<evidence type="ECO:0000313" key="3">
    <source>
        <dbReference type="Proteomes" id="UP001556367"/>
    </source>
</evidence>
<feature type="compositionally biased region" description="Gly residues" evidence="1">
    <location>
        <begin position="390"/>
        <end position="406"/>
    </location>
</feature>
<dbReference type="InterPro" id="IPR021100">
    <property type="entry name" value="N-glycosylation_EOS1"/>
</dbReference>
<dbReference type="EMBL" id="JASNQZ010000011">
    <property type="protein sequence ID" value="KAL0951991.1"/>
    <property type="molecule type" value="Genomic_DNA"/>
</dbReference>
<proteinExistence type="predicted"/>
<dbReference type="PANTHER" id="PTHR28147:SF1">
    <property type="entry name" value="N-GLYCOSYLATION PROTEIN EOS1"/>
    <property type="match status" value="1"/>
</dbReference>
<reference evidence="3" key="1">
    <citation type="submission" date="2024-06" db="EMBL/GenBank/DDBJ databases">
        <title>Multi-omics analyses provide insights into the biosynthesis of the anticancer antibiotic pleurotin in Hohenbuehelia grisea.</title>
        <authorList>
            <person name="Weaver J.A."/>
            <person name="Alberti F."/>
        </authorList>
    </citation>
    <scope>NUCLEOTIDE SEQUENCE [LARGE SCALE GENOMIC DNA]</scope>
    <source>
        <strain evidence="3">T-177</strain>
    </source>
</reference>
<feature type="compositionally biased region" description="Low complexity" evidence="1">
    <location>
        <begin position="67"/>
        <end position="81"/>
    </location>
</feature>
<protein>
    <recommendedName>
        <fullName evidence="4">N-glycosylation protein EOS1</fullName>
    </recommendedName>
</protein>
<keyword evidence="3" id="KW-1185">Reference proteome</keyword>
<evidence type="ECO:0000256" key="1">
    <source>
        <dbReference type="SAM" id="MobiDB-lite"/>
    </source>
</evidence>
<dbReference type="Proteomes" id="UP001556367">
    <property type="component" value="Unassembled WGS sequence"/>
</dbReference>
<feature type="compositionally biased region" description="Low complexity" evidence="1">
    <location>
        <begin position="34"/>
        <end position="43"/>
    </location>
</feature>
<feature type="region of interest" description="Disordered" evidence="1">
    <location>
        <begin position="390"/>
        <end position="423"/>
    </location>
</feature>
<evidence type="ECO:0000313" key="2">
    <source>
        <dbReference type="EMBL" id="KAL0951991.1"/>
    </source>
</evidence>
<gene>
    <name evidence="2" type="ORF">HGRIS_008645</name>
</gene>
<feature type="compositionally biased region" description="Polar residues" evidence="1">
    <location>
        <begin position="1"/>
        <end position="22"/>
    </location>
</feature>
<feature type="region of interest" description="Disordered" evidence="1">
    <location>
        <begin position="178"/>
        <end position="223"/>
    </location>
</feature>
<comment type="caution">
    <text evidence="2">The sequence shown here is derived from an EMBL/GenBank/DDBJ whole genome shotgun (WGS) entry which is preliminary data.</text>
</comment>
<dbReference type="PANTHER" id="PTHR28147">
    <property type="entry name" value="N-GLYCOSYLATION PROTEIN EOS1"/>
    <property type="match status" value="1"/>
</dbReference>
<organism evidence="2 3">
    <name type="scientific">Hohenbuehelia grisea</name>
    <dbReference type="NCBI Taxonomy" id="104357"/>
    <lineage>
        <taxon>Eukaryota</taxon>
        <taxon>Fungi</taxon>
        <taxon>Dikarya</taxon>
        <taxon>Basidiomycota</taxon>
        <taxon>Agaricomycotina</taxon>
        <taxon>Agaricomycetes</taxon>
        <taxon>Agaricomycetidae</taxon>
        <taxon>Agaricales</taxon>
        <taxon>Pleurotineae</taxon>
        <taxon>Pleurotaceae</taxon>
        <taxon>Hohenbuehelia</taxon>
    </lineage>
</organism>
<feature type="region of interest" description="Disordered" evidence="1">
    <location>
        <begin position="1"/>
        <end position="141"/>
    </location>
</feature>
<evidence type="ECO:0008006" key="4">
    <source>
        <dbReference type="Google" id="ProtNLM"/>
    </source>
</evidence>
<accession>A0ABR3J8J1</accession>
<name>A0ABR3J8J1_9AGAR</name>
<dbReference type="Pfam" id="PF12326">
    <property type="entry name" value="EOS1"/>
    <property type="match status" value="1"/>
</dbReference>
<sequence>MAPSNSPHAALTSNLRFPSNSRSVEHCDRASPNATASAYSTRQRSTRRRASSNASSTFSLPSKFLITPASSSPPHTHQHQSLTLVPPPPKSRSTPALHRDHAFLVPPPPYIPSSASSGKPYPHRYMEQDSGSDDDREDRDRDEDAIYTSWRARGGASKPSMSLRARLLGGVLGAGASSSHASHSSYSTREPKLISTTPGMLGAGETETEADEPPRRLPTSRIIPPSSPLIPHDTLQHRLTPLLFEFSRLLSIVPALLGTLYNLYYLFYPPQADAEARRAPPESVDFFVAALWSLLTGHQCLALTTGLLTRWRLYYPPLSTLIRLLALQSICWPATHFTLQILNQSARPVVVWALIGTTTSVSRAVQLWVTSNLWWEESLCDADHGAGAGPDGGGGGVGAGGGGGAADTGSANHAHAPRKKSGYWKRSRWRGGKWGGRHWDWREVGVKCVLPAGAVYVVMAWAEALRRELRGC</sequence>